<comment type="caution">
    <text evidence="2">The sequence shown here is derived from an EMBL/GenBank/DDBJ whole genome shotgun (WGS) entry which is preliminary data.</text>
</comment>
<dbReference type="GO" id="GO:0030681">
    <property type="term" value="C:multimeric ribonuclease P complex"/>
    <property type="evidence" value="ECO:0007669"/>
    <property type="project" value="TreeGrafter"/>
</dbReference>
<accession>A0A507DE72</accession>
<dbReference type="InterPro" id="IPR013893">
    <property type="entry name" value="RNase_P_Rpp40"/>
</dbReference>
<dbReference type="Proteomes" id="UP000317494">
    <property type="component" value="Unassembled WGS sequence"/>
</dbReference>
<dbReference type="PANTHER" id="PTHR15396:SF1">
    <property type="entry name" value="RIBONUCLEASE P PROTEIN SUBUNIT P40"/>
    <property type="match status" value="1"/>
</dbReference>
<name>A0A507DE72_9FUNG</name>
<proteinExistence type="predicted"/>
<protein>
    <submittedName>
        <fullName evidence="2">Uncharacterized protein</fullName>
    </submittedName>
</protein>
<organism evidence="2 3">
    <name type="scientific">Synchytrium endobioticum</name>
    <dbReference type="NCBI Taxonomy" id="286115"/>
    <lineage>
        <taxon>Eukaryota</taxon>
        <taxon>Fungi</taxon>
        <taxon>Fungi incertae sedis</taxon>
        <taxon>Chytridiomycota</taxon>
        <taxon>Chytridiomycota incertae sedis</taxon>
        <taxon>Chytridiomycetes</taxon>
        <taxon>Synchytriales</taxon>
        <taxon>Synchytriaceae</taxon>
        <taxon>Synchytrium</taxon>
    </lineage>
</organism>
<dbReference type="OrthoDB" id="63112at2759"/>
<dbReference type="Pfam" id="PF08584">
    <property type="entry name" value="Ribonuc_P_40"/>
    <property type="match status" value="1"/>
</dbReference>
<dbReference type="GO" id="GO:0000447">
    <property type="term" value="P:endonucleolytic cleavage in ITS1 to separate SSU-rRNA from 5.8S rRNA and LSU-rRNA from tricistronic rRNA transcript (SSU-rRNA, 5.8S rRNA, LSU-rRNA)"/>
    <property type="evidence" value="ECO:0007669"/>
    <property type="project" value="TreeGrafter"/>
</dbReference>
<dbReference type="STRING" id="286115.A0A507DE72"/>
<dbReference type="GO" id="GO:0004526">
    <property type="term" value="F:ribonuclease P activity"/>
    <property type="evidence" value="ECO:0007669"/>
    <property type="project" value="TreeGrafter"/>
</dbReference>
<dbReference type="EMBL" id="QEAM01000061">
    <property type="protein sequence ID" value="TPX48036.1"/>
    <property type="molecule type" value="Genomic_DNA"/>
</dbReference>
<dbReference type="GO" id="GO:0000171">
    <property type="term" value="F:ribonuclease MRP activity"/>
    <property type="evidence" value="ECO:0007669"/>
    <property type="project" value="TreeGrafter"/>
</dbReference>
<dbReference type="GO" id="GO:0000172">
    <property type="term" value="C:ribonuclease MRP complex"/>
    <property type="evidence" value="ECO:0007669"/>
    <property type="project" value="TreeGrafter"/>
</dbReference>
<evidence type="ECO:0000313" key="2">
    <source>
        <dbReference type="EMBL" id="TPX49711.1"/>
    </source>
</evidence>
<gene>
    <name evidence="1" type="ORF">SeLEV6574_g02272</name>
    <name evidence="2" type="ORF">SeMB42_g02506</name>
</gene>
<evidence type="ECO:0000313" key="1">
    <source>
        <dbReference type="EMBL" id="TPX48036.1"/>
    </source>
</evidence>
<keyword evidence="3" id="KW-1185">Reference proteome</keyword>
<dbReference type="PANTHER" id="PTHR15396">
    <property type="entry name" value="RIBONUCLEASE P PROTEIN SUBUNIT P40"/>
    <property type="match status" value="1"/>
</dbReference>
<dbReference type="VEuPathDB" id="FungiDB:SeMB42_g02506"/>
<dbReference type="Proteomes" id="UP000320475">
    <property type="component" value="Unassembled WGS sequence"/>
</dbReference>
<evidence type="ECO:0000313" key="4">
    <source>
        <dbReference type="Proteomes" id="UP000320475"/>
    </source>
</evidence>
<evidence type="ECO:0000313" key="3">
    <source>
        <dbReference type="Proteomes" id="UP000317494"/>
    </source>
</evidence>
<dbReference type="AlphaFoldDB" id="A0A507DE72"/>
<dbReference type="GO" id="GO:0001682">
    <property type="term" value="P:tRNA 5'-leader removal"/>
    <property type="evidence" value="ECO:0007669"/>
    <property type="project" value="InterPro"/>
</dbReference>
<reference evidence="3 4" key="1">
    <citation type="journal article" date="2019" name="Sci. Rep.">
        <title>Comparative genomics of chytrid fungi reveal insights into the obligate biotrophic and pathogenic lifestyle of Synchytrium endobioticum.</title>
        <authorList>
            <person name="van de Vossenberg B.T.L.H."/>
            <person name="Warris S."/>
            <person name="Nguyen H.D.T."/>
            <person name="van Gent-Pelzer M.P.E."/>
            <person name="Joly D.L."/>
            <person name="van de Geest H.C."/>
            <person name="Bonants P.J.M."/>
            <person name="Smith D.S."/>
            <person name="Levesque C.A."/>
            <person name="van der Lee T.A.J."/>
        </authorList>
    </citation>
    <scope>NUCLEOTIDE SEQUENCE [LARGE SCALE GENOMIC DNA]</scope>
    <source>
        <strain evidence="1 4">LEV6574</strain>
        <strain evidence="2 3">MB42</strain>
    </source>
</reference>
<sequence length="383" mass="43624">MSPVLDLPAPKSKLLISRGHGRFTADANKVISTHYYNKKCQLLLPIPQHRSQVPIDEITTLFGQHTFKHQQVLTPLTRFIEVEFLDEYIRKHSFMMLSCDCTLDGGDVVAITPDGRMVFNLTKDAYERAGLTGTKSKFHDARHGGNERYQVVIDISSPSFKPTSKLYDRVLWCLAHTILSAPRECLVSCHSRTTGEFIEMPFSSSASKTYHTMPKIAQIQGVMTPDMKQILADQSMKKYATMTKEEKRMENDKLEELFEWLGMVTIDSPRIGFMNQVNPFICVYEHPDTSTGPHNLLTFKWEGGFITPSCIQKVVQDLQNIITKYNAVPWASFMVWGYPDAPISWDKYEHGYDTSGENDYACVFRQEQGWVMYQAVGSFDAVA</sequence>
<dbReference type="EMBL" id="QEAN01000078">
    <property type="protein sequence ID" value="TPX49711.1"/>
    <property type="molecule type" value="Genomic_DNA"/>
</dbReference>